<dbReference type="Gene3D" id="2.40.155.10">
    <property type="entry name" value="Green fluorescent protein"/>
    <property type="match status" value="1"/>
</dbReference>
<accession>A0A1C8YXM9</accession>
<dbReference type="AlphaFoldDB" id="A0A1C8YXM9"/>
<dbReference type="SUPFAM" id="SSF54511">
    <property type="entry name" value="GFP-like"/>
    <property type="match status" value="1"/>
</dbReference>
<reference evidence="1" key="1">
    <citation type="journal article" date="2016" name="BMC Evol. Biol.">
        <title>Non-excitable fluorescent protein orthologs found in ctenophores.</title>
        <authorList>
            <person name="Francis W.R."/>
            <person name="Christianson L.M."/>
            <person name="Powers M.L."/>
            <person name="Schnitzler C.E."/>
            <person name="D Haddock S.H."/>
        </authorList>
    </citation>
    <scope>NUCLEOTIDE SEQUENCE</scope>
    <source>
        <strain evidence="1">V3144D2</strain>
    </source>
</reference>
<dbReference type="InterPro" id="IPR009017">
    <property type="entry name" value="GFP"/>
</dbReference>
<dbReference type="EMBL" id="KT964724">
    <property type="protein sequence ID" value="AOI27777.1"/>
    <property type="molecule type" value="mRNA"/>
</dbReference>
<sequence>MDSRMERAESVFAGSIKSKLIADLVYEDQTYKLSGEGFGNPQEGQHTLEMRCFGTEACPLSWFVLGPVIQYSYRMFTQYSGNGMYDFFKTSFPGGLSTESVCTFNDGATITGSHNISFVKDIVVCRSKLECAGFNDESLALSQELSQVKPCYEIIDGSGVDAVSSSVKLEWDLSDGDKYSAQVESVIRSKTNFAPQRHFIAHHSKVIEKSQNNLHFSQRDKSRANVINFYLHKEQHKR</sequence>
<proteinExistence type="evidence at transcript level"/>
<protein>
    <submittedName>
        <fullName evidence="1">Putative nonfluorescent protein</fullName>
    </submittedName>
</protein>
<evidence type="ECO:0000313" key="1">
    <source>
        <dbReference type="EMBL" id="AOI27777.1"/>
    </source>
</evidence>
<organism evidence="1">
    <name type="scientific">Euplokamis dunlapae</name>
    <dbReference type="NCBI Taxonomy" id="1403701"/>
    <lineage>
        <taxon>Eukaryota</taxon>
        <taxon>Metazoa</taxon>
        <taxon>Ctenophora</taxon>
        <taxon>Tentaculata</taxon>
        <taxon>Cydippida</taxon>
        <taxon>Euplokamidae</taxon>
        <taxon>Euplokamis</taxon>
    </lineage>
</organism>
<name>A0A1C8YXM9_9METZ</name>